<dbReference type="GO" id="GO:0004047">
    <property type="term" value="F:aminomethyltransferase activity"/>
    <property type="evidence" value="ECO:0007669"/>
    <property type="project" value="UniProtKB-UniRule"/>
</dbReference>
<dbReference type="HAMAP" id="MF_00259">
    <property type="entry name" value="GcvT"/>
    <property type="match status" value="1"/>
</dbReference>
<keyword evidence="3 7" id="KW-0032">Aminotransferase</keyword>
<dbReference type="InterPro" id="IPR006222">
    <property type="entry name" value="GCVT_N"/>
</dbReference>
<comment type="function">
    <text evidence="7">The glycine cleavage system catalyzes the degradation of glycine.</text>
</comment>
<evidence type="ECO:0000256" key="5">
    <source>
        <dbReference type="ARBA" id="ARBA00031395"/>
    </source>
</evidence>
<evidence type="ECO:0000259" key="10">
    <source>
        <dbReference type="Pfam" id="PF08669"/>
    </source>
</evidence>
<evidence type="ECO:0000313" key="12">
    <source>
        <dbReference type="Proteomes" id="UP000075613"/>
    </source>
</evidence>
<dbReference type="NCBIfam" id="NF001567">
    <property type="entry name" value="PRK00389.1"/>
    <property type="match status" value="1"/>
</dbReference>
<dbReference type="NCBIfam" id="TIGR00528">
    <property type="entry name" value="gcvT"/>
    <property type="match status" value="1"/>
</dbReference>
<dbReference type="GO" id="GO:0005829">
    <property type="term" value="C:cytosol"/>
    <property type="evidence" value="ECO:0007669"/>
    <property type="project" value="TreeGrafter"/>
</dbReference>
<dbReference type="Pfam" id="PF01571">
    <property type="entry name" value="GCV_T"/>
    <property type="match status" value="1"/>
</dbReference>
<comment type="similarity">
    <text evidence="1 7">Belongs to the GcvT family.</text>
</comment>
<comment type="caution">
    <text evidence="11">The sequence shown here is derived from an EMBL/GenBank/DDBJ whole genome shotgun (WGS) entry which is preliminary data.</text>
</comment>
<dbReference type="Gene3D" id="2.40.30.110">
    <property type="entry name" value="Aminomethyltransferase beta-barrel domains"/>
    <property type="match status" value="1"/>
</dbReference>
<evidence type="ECO:0000256" key="1">
    <source>
        <dbReference type="ARBA" id="ARBA00008609"/>
    </source>
</evidence>
<evidence type="ECO:0000256" key="6">
    <source>
        <dbReference type="ARBA" id="ARBA00047665"/>
    </source>
</evidence>
<accession>A0A149PXH6</accession>
<dbReference type="RefSeq" id="WP_062125132.1">
    <property type="nucleotide sequence ID" value="NZ_LRBG01000004.1"/>
</dbReference>
<evidence type="ECO:0000256" key="8">
    <source>
        <dbReference type="PIRSR" id="PIRSR006487-1"/>
    </source>
</evidence>
<gene>
    <name evidence="7" type="primary">gcvT</name>
    <name evidence="11" type="ORF">CI15_05700</name>
</gene>
<comment type="catalytic activity">
    <reaction evidence="6 7">
        <text>N(6)-[(R)-S(8)-aminomethyldihydrolipoyl]-L-lysyl-[protein] + (6S)-5,6,7,8-tetrahydrofolate = N(6)-[(R)-dihydrolipoyl]-L-lysyl-[protein] + (6R)-5,10-methylene-5,6,7,8-tetrahydrofolate + NH4(+)</text>
        <dbReference type="Rhea" id="RHEA:16945"/>
        <dbReference type="Rhea" id="RHEA-COMP:10475"/>
        <dbReference type="Rhea" id="RHEA-COMP:10492"/>
        <dbReference type="ChEBI" id="CHEBI:15636"/>
        <dbReference type="ChEBI" id="CHEBI:28938"/>
        <dbReference type="ChEBI" id="CHEBI:57453"/>
        <dbReference type="ChEBI" id="CHEBI:83100"/>
        <dbReference type="ChEBI" id="CHEBI:83143"/>
        <dbReference type="EC" id="2.1.2.10"/>
    </reaction>
</comment>
<keyword evidence="12" id="KW-1185">Reference proteome</keyword>
<feature type="domain" description="Aminomethyltransferase C-terminal" evidence="10">
    <location>
        <begin position="287"/>
        <end position="364"/>
    </location>
</feature>
<dbReference type="InterPro" id="IPR013977">
    <property type="entry name" value="GcvT_C"/>
</dbReference>
<evidence type="ECO:0000256" key="2">
    <source>
        <dbReference type="ARBA" id="ARBA00012616"/>
    </source>
</evidence>
<feature type="domain" description="GCVT N-terminal" evidence="9">
    <location>
        <begin position="9"/>
        <end position="266"/>
    </location>
</feature>
<protein>
    <recommendedName>
        <fullName evidence="2 7">Aminomethyltransferase</fullName>
        <ecNumber evidence="2 7">2.1.2.10</ecNumber>
    </recommendedName>
    <alternativeName>
        <fullName evidence="5 7">Glycine cleavage system T protein</fullName>
    </alternativeName>
</protein>
<proteinExistence type="inferred from homology"/>
<dbReference type="EMBL" id="LRBG01000004">
    <property type="protein sequence ID" value="KXU89687.1"/>
    <property type="molecule type" value="Genomic_DNA"/>
</dbReference>
<dbReference type="InterPro" id="IPR029043">
    <property type="entry name" value="GcvT/YgfZ_C"/>
</dbReference>
<dbReference type="InterPro" id="IPR006223">
    <property type="entry name" value="GcvT"/>
</dbReference>
<dbReference type="GO" id="GO:0008483">
    <property type="term" value="F:transaminase activity"/>
    <property type="evidence" value="ECO:0007669"/>
    <property type="project" value="UniProtKB-KW"/>
</dbReference>
<dbReference type="InterPro" id="IPR027266">
    <property type="entry name" value="TrmE/GcvT-like"/>
</dbReference>
<reference evidence="11 12" key="1">
    <citation type="journal article" date="2015" name="Int. J. Syst. Evol. Microbiol.">
        <title>Burkholderia monticola sp. nov., isolated from mountain soil.</title>
        <authorList>
            <person name="Baek I."/>
            <person name="Seo B."/>
            <person name="Lee I."/>
            <person name="Yi H."/>
            <person name="Chun J."/>
        </authorList>
    </citation>
    <scope>NUCLEOTIDE SEQUENCE [LARGE SCALE GENOMIC DNA]</scope>
    <source>
        <strain evidence="11 12">JC2948</strain>
    </source>
</reference>
<dbReference type="PIRSF" id="PIRSF006487">
    <property type="entry name" value="GcvT"/>
    <property type="match status" value="1"/>
</dbReference>
<comment type="subunit">
    <text evidence="7">The glycine cleavage system is composed of four proteins: P, T, L and H.</text>
</comment>
<dbReference type="InterPro" id="IPR028896">
    <property type="entry name" value="GcvT/YgfZ/DmdA"/>
</dbReference>
<dbReference type="GO" id="GO:0005960">
    <property type="term" value="C:glycine cleavage complex"/>
    <property type="evidence" value="ECO:0007669"/>
    <property type="project" value="InterPro"/>
</dbReference>
<dbReference type="OrthoDB" id="9774591at2"/>
<dbReference type="Gene3D" id="4.10.1250.10">
    <property type="entry name" value="Aminomethyltransferase fragment"/>
    <property type="match status" value="1"/>
</dbReference>
<dbReference type="EC" id="2.1.2.10" evidence="2 7"/>
<evidence type="ECO:0000256" key="7">
    <source>
        <dbReference type="HAMAP-Rule" id="MF_00259"/>
    </source>
</evidence>
<dbReference type="PANTHER" id="PTHR43757">
    <property type="entry name" value="AMINOMETHYLTRANSFERASE"/>
    <property type="match status" value="1"/>
</dbReference>
<evidence type="ECO:0000256" key="4">
    <source>
        <dbReference type="ARBA" id="ARBA00022679"/>
    </source>
</evidence>
<organism evidence="11 12">
    <name type="scientific">Paraburkholderia monticola</name>
    <dbReference type="NCBI Taxonomy" id="1399968"/>
    <lineage>
        <taxon>Bacteria</taxon>
        <taxon>Pseudomonadati</taxon>
        <taxon>Pseudomonadota</taxon>
        <taxon>Betaproteobacteria</taxon>
        <taxon>Burkholderiales</taxon>
        <taxon>Burkholderiaceae</taxon>
        <taxon>Paraburkholderia</taxon>
    </lineage>
</organism>
<sequence length="372" mass="40038">MTVLKHTPLHAAHRALNARMVDFGGWDMPVNYGSQIEEHRAVRTDAGMFDVSHMCVVDFTGERVRAFFEYALANNVAKLQTPGRALYSCMLNPNGGVIDDLIVYYFAEDHFRVVVNAGTADKDIAWFGQLNADGGFGLTITPRRDLAIVAVQGPNAREKTWQTVPAARAATEALKPFNAARVDGTPFGELTIARTGYTGEDGFEIIVPATHVEALWNALATQGVRPAGLGARDTLRLEAGMNLYGQDMDDNVSPLDAGLAWTVDLTSPRDFVGKSRLAADGSRTAFVGLILLKDNGKAAGVLRAHQKVVTPHGDGEITSGTFSPTMQESIAFARVPKGVQPGDTVHVQIRDKACPASVVKLPFVRNGKVLAV</sequence>
<evidence type="ECO:0000259" key="9">
    <source>
        <dbReference type="Pfam" id="PF01571"/>
    </source>
</evidence>
<dbReference type="FunFam" id="4.10.1250.10:FF:000001">
    <property type="entry name" value="Aminomethyltransferase"/>
    <property type="match status" value="1"/>
</dbReference>
<dbReference type="FunFam" id="3.30.70.1400:FF:000001">
    <property type="entry name" value="Aminomethyltransferase"/>
    <property type="match status" value="1"/>
</dbReference>
<name>A0A149PXH6_9BURK</name>
<keyword evidence="4 7" id="KW-0808">Transferase</keyword>
<dbReference type="InterPro" id="IPR022903">
    <property type="entry name" value="GcvT_bac"/>
</dbReference>
<dbReference type="Gene3D" id="3.30.70.1400">
    <property type="entry name" value="Aminomethyltransferase beta-barrel domains"/>
    <property type="match status" value="1"/>
</dbReference>
<dbReference type="AlphaFoldDB" id="A0A149PXH6"/>
<dbReference type="PANTHER" id="PTHR43757:SF2">
    <property type="entry name" value="AMINOMETHYLTRANSFERASE, MITOCHONDRIAL"/>
    <property type="match status" value="1"/>
</dbReference>
<dbReference type="STRING" id="1399968.CI15_05700"/>
<evidence type="ECO:0000256" key="3">
    <source>
        <dbReference type="ARBA" id="ARBA00022576"/>
    </source>
</evidence>
<dbReference type="GO" id="GO:0019464">
    <property type="term" value="P:glycine decarboxylation via glycine cleavage system"/>
    <property type="evidence" value="ECO:0007669"/>
    <property type="project" value="UniProtKB-UniRule"/>
</dbReference>
<dbReference type="Gene3D" id="3.30.1360.120">
    <property type="entry name" value="Probable tRNA modification gtpase trme, domain 1"/>
    <property type="match status" value="1"/>
</dbReference>
<evidence type="ECO:0000313" key="11">
    <source>
        <dbReference type="EMBL" id="KXU89687.1"/>
    </source>
</evidence>
<dbReference type="Pfam" id="PF08669">
    <property type="entry name" value="GCV_T_C"/>
    <property type="match status" value="1"/>
</dbReference>
<dbReference type="SUPFAM" id="SSF101790">
    <property type="entry name" value="Aminomethyltransferase beta-barrel domain"/>
    <property type="match status" value="1"/>
</dbReference>
<feature type="binding site" evidence="8">
    <location>
        <position position="204"/>
    </location>
    <ligand>
        <name>substrate</name>
    </ligand>
</feature>
<dbReference type="SUPFAM" id="SSF103025">
    <property type="entry name" value="Folate-binding domain"/>
    <property type="match status" value="1"/>
</dbReference>
<dbReference type="Proteomes" id="UP000075613">
    <property type="component" value="Unassembled WGS sequence"/>
</dbReference>